<dbReference type="Proteomes" id="UP000197783">
    <property type="component" value="Unassembled WGS sequence"/>
</dbReference>
<feature type="active site" description="Proton acceptor" evidence="4">
    <location>
        <position position="76"/>
    </location>
</feature>
<comment type="catalytic activity">
    <reaction evidence="4">
        <text>a ribonucleoside 5'-triphosphate + H2O = a ribonucleoside 5'-phosphate + diphosphate + H(+)</text>
        <dbReference type="Rhea" id="RHEA:23996"/>
        <dbReference type="ChEBI" id="CHEBI:15377"/>
        <dbReference type="ChEBI" id="CHEBI:15378"/>
        <dbReference type="ChEBI" id="CHEBI:33019"/>
        <dbReference type="ChEBI" id="CHEBI:58043"/>
        <dbReference type="ChEBI" id="CHEBI:61557"/>
        <dbReference type="EC" id="3.6.1.9"/>
    </reaction>
</comment>
<dbReference type="PANTHER" id="PTHR43213:SF5">
    <property type="entry name" value="BIFUNCTIONAL DTTP_UTP PYROPHOSPHATASE_METHYLTRANSFERASE PROTEIN-RELATED"/>
    <property type="match status" value="1"/>
</dbReference>
<dbReference type="CDD" id="cd00555">
    <property type="entry name" value="Maf"/>
    <property type="match status" value="1"/>
</dbReference>
<dbReference type="PIRSF" id="PIRSF006305">
    <property type="entry name" value="Maf"/>
    <property type="match status" value="1"/>
</dbReference>
<dbReference type="PANTHER" id="PTHR43213">
    <property type="entry name" value="BIFUNCTIONAL DTTP/UTP PYROPHOSPHATASE/METHYLTRANSFERASE PROTEIN-RELATED"/>
    <property type="match status" value="1"/>
</dbReference>
<keyword evidence="4" id="KW-0963">Cytoplasm</keyword>
<dbReference type="Gene3D" id="3.90.950.10">
    <property type="match status" value="1"/>
</dbReference>
<evidence type="ECO:0000256" key="1">
    <source>
        <dbReference type="ARBA" id="ARBA00001968"/>
    </source>
</evidence>
<evidence type="ECO:0000256" key="3">
    <source>
        <dbReference type="ARBA" id="ARBA00023080"/>
    </source>
</evidence>
<sequence length="200" mass="21432">MSEPLKLVLASQSASRRAMLDAAGVPFEAQPAMVDEDAAKAALGAIPPRDLADALAELKALKVSQRNPQALVLGSDSLAVLDDGTILSKPRDRAQAAEHLAMMSGKRHDLVSAAVIAEGGRPVWRHVDKARMFVRPLSYGFIEAYLDAEWPAISGCVGCYRIEGPGVQLFSRVEGSQFTVLGMPLLPLLGYLRERQVLGA</sequence>
<dbReference type="GO" id="GO:0047429">
    <property type="term" value="F:nucleoside triphosphate diphosphatase activity"/>
    <property type="evidence" value="ECO:0007669"/>
    <property type="project" value="UniProtKB-EC"/>
</dbReference>
<organism evidence="5 6">
    <name type="scientific">Sphingomonas mucosissima</name>
    <dbReference type="NCBI Taxonomy" id="370959"/>
    <lineage>
        <taxon>Bacteria</taxon>
        <taxon>Pseudomonadati</taxon>
        <taxon>Pseudomonadota</taxon>
        <taxon>Alphaproteobacteria</taxon>
        <taxon>Sphingomonadales</taxon>
        <taxon>Sphingomonadaceae</taxon>
        <taxon>Sphingomonas</taxon>
    </lineage>
</organism>
<dbReference type="HAMAP" id="MF_00528">
    <property type="entry name" value="Maf"/>
    <property type="match status" value="1"/>
</dbReference>
<accession>A0A245ZHC1</accession>
<dbReference type="EC" id="3.6.1.9" evidence="4"/>
<comment type="similarity">
    <text evidence="4">Belongs to the Maf family.</text>
</comment>
<evidence type="ECO:0000256" key="2">
    <source>
        <dbReference type="ARBA" id="ARBA00022801"/>
    </source>
</evidence>
<comment type="function">
    <text evidence="4">Nucleoside triphosphate pyrophosphatase. May have a dual role in cell division arrest and in preventing the incorporation of modified nucleotides into cellular nucleic acids.</text>
</comment>
<dbReference type="AlphaFoldDB" id="A0A245ZHC1"/>
<evidence type="ECO:0000313" key="6">
    <source>
        <dbReference type="Proteomes" id="UP000197783"/>
    </source>
</evidence>
<dbReference type="InterPro" id="IPR029001">
    <property type="entry name" value="ITPase-like_fam"/>
</dbReference>
<dbReference type="SUPFAM" id="SSF52972">
    <property type="entry name" value="ITPase-like"/>
    <property type="match status" value="1"/>
</dbReference>
<name>A0A245ZHC1_9SPHN</name>
<comment type="cofactor">
    <cofactor evidence="1 4">
        <name>a divalent metal cation</name>
        <dbReference type="ChEBI" id="CHEBI:60240"/>
    </cofactor>
</comment>
<comment type="caution">
    <text evidence="5">The sequence shown here is derived from an EMBL/GenBank/DDBJ whole genome shotgun (WGS) entry which is preliminary data.</text>
</comment>
<reference evidence="5 6" key="1">
    <citation type="submission" date="2017-03" db="EMBL/GenBank/DDBJ databases">
        <title>Genome sequence of Sphingomonas mucosissima DSM 17494.</title>
        <authorList>
            <person name="Poehlein A."/>
            <person name="Wuebbeler J.H."/>
            <person name="Steinbuechel A."/>
            <person name="Daniel R."/>
        </authorList>
    </citation>
    <scope>NUCLEOTIDE SEQUENCE [LARGE SCALE GENOMIC DNA]</scope>
    <source>
        <strain evidence="5 6">DSM 17494</strain>
    </source>
</reference>
<proteinExistence type="inferred from homology"/>
<dbReference type="Pfam" id="PF02545">
    <property type="entry name" value="Maf"/>
    <property type="match status" value="1"/>
</dbReference>
<dbReference type="GO" id="GO:0009117">
    <property type="term" value="P:nucleotide metabolic process"/>
    <property type="evidence" value="ECO:0007669"/>
    <property type="project" value="UniProtKB-KW"/>
</dbReference>
<keyword evidence="3 4" id="KW-0546">Nucleotide metabolism</keyword>
<dbReference type="GO" id="GO:0005737">
    <property type="term" value="C:cytoplasm"/>
    <property type="evidence" value="ECO:0007669"/>
    <property type="project" value="UniProtKB-SubCell"/>
</dbReference>
<dbReference type="InterPro" id="IPR003697">
    <property type="entry name" value="Maf-like"/>
</dbReference>
<gene>
    <name evidence="5" type="primary">maf</name>
    <name evidence="5" type="ORF">SPMU_26720</name>
</gene>
<keyword evidence="6" id="KW-1185">Reference proteome</keyword>
<comment type="catalytic activity">
    <reaction evidence="4">
        <text>a 2'-deoxyribonucleoside 5'-triphosphate + H2O = a 2'-deoxyribonucleoside 5'-phosphate + diphosphate + H(+)</text>
        <dbReference type="Rhea" id="RHEA:44644"/>
        <dbReference type="ChEBI" id="CHEBI:15377"/>
        <dbReference type="ChEBI" id="CHEBI:15378"/>
        <dbReference type="ChEBI" id="CHEBI:33019"/>
        <dbReference type="ChEBI" id="CHEBI:61560"/>
        <dbReference type="ChEBI" id="CHEBI:65317"/>
        <dbReference type="EC" id="3.6.1.9"/>
    </reaction>
</comment>
<comment type="caution">
    <text evidence="4">Lacks conserved residue(s) required for the propagation of feature annotation.</text>
</comment>
<protein>
    <recommendedName>
        <fullName evidence="4">Nucleoside triphosphate pyrophosphatase</fullName>
        <ecNumber evidence="4">3.6.1.9</ecNumber>
    </recommendedName>
    <alternativeName>
        <fullName evidence="4">Nucleotide pyrophosphatase</fullName>
        <shortName evidence="4">Nucleotide PPase</shortName>
    </alternativeName>
</protein>
<evidence type="ECO:0000256" key="4">
    <source>
        <dbReference type="HAMAP-Rule" id="MF_00528"/>
    </source>
</evidence>
<comment type="subcellular location">
    <subcellularLocation>
        <location evidence="4">Cytoplasm</location>
    </subcellularLocation>
</comment>
<keyword evidence="2 4" id="KW-0378">Hydrolase</keyword>
<dbReference type="EMBL" id="NBBJ01000004">
    <property type="protein sequence ID" value="OWK29145.1"/>
    <property type="molecule type" value="Genomic_DNA"/>
</dbReference>
<evidence type="ECO:0000313" key="5">
    <source>
        <dbReference type="EMBL" id="OWK29145.1"/>
    </source>
</evidence>